<dbReference type="RefSeq" id="WP_169146078.1">
    <property type="nucleotide sequence ID" value="NZ_JABBGA010000008.1"/>
</dbReference>
<dbReference type="Proteomes" id="UP000580043">
    <property type="component" value="Unassembled WGS sequence"/>
</dbReference>
<evidence type="ECO:0000313" key="1">
    <source>
        <dbReference type="EMBL" id="NML26545.1"/>
    </source>
</evidence>
<gene>
    <name evidence="1" type="ORF">HHL15_12380</name>
</gene>
<evidence type="ECO:0000313" key="2">
    <source>
        <dbReference type="Proteomes" id="UP000580043"/>
    </source>
</evidence>
<dbReference type="InterPro" id="IPR005358">
    <property type="entry name" value="Puta_zinc/iron-chelating_dom"/>
</dbReference>
<dbReference type="EMBL" id="JABBGA010000008">
    <property type="protein sequence ID" value="NML26545.1"/>
    <property type="molecule type" value="Genomic_DNA"/>
</dbReference>
<dbReference type="Pfam" id="PF03692">
    <property type="entry name" value="CxxCxxCC"/>
    <property type="match status" value="1"/>
</dbReference>
<name>A0A848G6H6_9RHOO</name>
<reference evidence="1 2" key="1">
    <citation type="submission" date="2020-04" db="EMBL/GenBank/DDBJ databases">
        <title>Zoogloea sp. G-4-1-14 isolated from soil.</title>
        <authorList>
            <person name="Dahal R.H."/>
        </authorList>
    </citation>
    <scope>NUCLEOTIDE SEQUENCE [LARGE SCALE GENOMIC DNA]</scope>
    <source>
        <strain evidence="1 2">G-4-1-14</strain>
    </source>
</reference>
<sequence length="169" mass="18870">MDASPLTQLHTDIDARVHFIRQDQPEWLCGKGCDNCCKRLADIPQLTAGEWALLQEGLTALPPAQLDLIATRITALGDSPARPVTCPLLDPASGACPVYAQRPVACRTYGFYVDRALGLYCRDIEQQVAEGQLDQVVWGNHEAIEQRLARLGPQRPLTAWFRDWQTECR</sequence>
<proteinExistence type="predicted"/>
<protein>
    <submittedName>
        <fullName evidence="1">YkgJ family cysteine cluster protein</fullName>
    </submittedName>
</protein>
<accession>A0A848G6H6</accession>
<organism evidence="1 2">
    <name type="scientific">Zoogloea dura</name>
    <dbReference type="NCBI Taxonomy" id="2728840"/>
    <lineage>
        <taxon>Bacteria</taxon>
        <taxon>Pseudomonadati</taxon>
        <taxon>Pseudomonadota</taxon>
        <taxon>Betaproteobacteria</taxon>
        <taxon>Rhodocyclales</taxon>
        <taxon>Zoogloeaceae</taxon>
        <taxon>Zoogloea</taxon>
    </lineage>
</organism>
<dbReference type="AlphaFoldDB" id="A0A848G6H6"/>
<keyword evidence="2" id="KW-1185">Reference proteome</keyword>
<comment type="caution">
    <text evidence="1">The sequence shown here is derived from an EMBL/GenBank/DDBJ whole genome shotgun (WGS) entry which is preliminary data.</text>
</comment>